<gene>
    <name evidence="1" type="ORF">T1815_09211</name>
</gene>
<name>A0A0M6WEZ8_9FIRM</name>
<dbReference type="EMBL" id="CVRQ01000012">
    <property type="protein sequence ID" value="CRL34772.1"/>
    <property type="molecule type" value="Genomic_DNA"/>
</dbReference>
<dbReference type="GO" id="GO:0009143">
    <property type="term" value="P:nucleoside triphosphate catabolic process"/>
    <property type="evidence" value="ECO:0007669"/>
    <property type="project" value="InterPro"/>
</dbReference>
<keyword evidence="2" id="KW-1185">Reference proteome</keyword>
<dbReference type="Pfam" id="PF12643">
    <property type="entry name" value="MazG-like"/>
    <property type="match status" value="1"/>
</dbReference>
<dbReference type="InterPro" id="IPR015947">
    <property type="entry name" value="PUA-like_sf"/>
</dbReference>
<dbReference type="InterPro" id="IPR027417">
    <property type="entry name" value="P-loop_NTPase"/>
</dbReference>
<dbReference type="Proteomes" id="UP000049472">
    <property type="component" value="Unassembled WGS sequence"/>
</dbReference>
<dbReference type="InterPro" id="IPR052555">
    <property type="entry name" value="dCTP_Pyrophosphatase"/>
</dbReference>
<dbReference type="Gene3D" id="1.10.287.1080">
    <property type="entry name" value="MazG-like"/>
    <property type="match status" value="1"/>
</dbReference>
<sequence length="468" mass="53342">MIDKEMILTQLIDRIKASGDQYWISKINVLGDSHIHVAVMVEPYITKIMKGEKTIESRFSQNKIVPWGRVFPGDIIIIKRSGGSFESVFEAGEIISKELKSSREVEQIKNDFNDRLCIEDDWWEKKLKSRYVTLIPIIHLLRFDPFVIKFKNRQAWLELYQPKQADKELVSEKIIGIDGSSVLSKMVESPVICISGKIGSGKTTIGKMIANEIGGIHGSVSDFLKAELKKQGITTPTREQLQNFGENYIENGCVEFASQTVKYIGRKKELPFVIDGVRHVNFLNAIKMICWPAPVYEVVLQANDDTLQQHIAIRGAEVLDSTHRAEGNLEELLVAADIVINIDGKEKEEILKEIIMKFADATTLSDDNLPLSKIREFIDLFNKERKWKSFHNAKDLIVSINIEASELLEIFQWTDKKIEPSPKMMERIKEELADVLIYSIDLANACGIDMTQMIMNKLIKNAQKYPIK</sequence>
<evidence type="ECO:0000313" key="2">
    <source>
        <dbReference type="Proteomes" id="UP000049472"/>
    </source>
</evidence>
<dbReference type="Gene3D" id="3.40.50.300">
    <property type="entry name" value="P-loop containing nucleotide triphosphate hydrolases"/>
    <property type="match status" value="1"/>
</dbReference>
<dbReference type="PANTHER" id="PTHR46523">
    <property type="entry name" value="DCTP PYROPHOSPHATASE 1"/>
    <property type="match status" value="1"/>
</dbReference>
<dbReference type="SUPFAM" id="SSF88697">
    <property type="entry name" value="PUA domain-like"/>
    <property type="match status" value="1"/>
</dbReference>
<dbReference type="PANTHER" id="PTHR46523:SF1">
    <property type="entry name" value="DCTP PYROPHOSPHATASE 1"/>
    <property type="match status" value="1"/>
</dbReference>
<reference evidence="2" key="1">
    <citation type="submission" date="2015-05" db="EMBL/GenBank/DDBJ databases">
        <authorList>
            <consortium name="Pathogen Informatics"/>
        </authorList>
    </citation>
    <scope>NUCLEOTIDE SEQUENCE [LARGE SCALE GENOMIC DNA]</scope>
    <source>
        <strain evidence="2">T1-815</strain>
    </source>
</reference>
<accession>A0A0M6WEZ8</accession>
<dbReference type="SUPFAM" id="SSF52540">
    <property type="entry name" value="P-loop containing nucleoside triphosphate hydrolases"/>
    <property type="match status" value="1"/>
</dbReference>
<dbReference type="AlphaFoldDB" id="A0A0M6WEZ8"/>
<dbReference type="InterPro" id="IPR025984">
    <property type="entry name" value="DCTPP"/>
</dbReference>
<proteinExistence type="predicted"/>
<protein>
    <submittedName>
        <fullName evidence="1">Uncharacterized protein</fullName>
    </submittedName>
</protein>
<dbReference type="GO" id="GO:0047429">
    <property type="term" value="F:nucleoside triphosphate diphosphatase activity"/>
    <property type="evidence" value="ECO:0007669"/>
    <property type="project" value="InterPro"/>
</dbReference>
<dbReference type="CDD" id="cd11537">
    <property type="entry name" value="NTP-PPase_RS21-C6_like"/>
    <property type="match status" value="1"/>
</dbReference>
<dbReference type="Pfam" id="PF13238">
    <property type="entry name" value="AAA_18"/>
    <property type="match status" value="1"/>
</dbReference>
<organism evidence="1 2">
    <name type="scientific">Agathobacter rectalis</name>
    <dbReference type="NCBI Taxonomy" id="39491"/>
    <lineage>
        <taxon>Bacteria</taxon>
        <taxon>Bacillati</taxon>
        <taxon>Bacillota</taxon>
        <taxon>Clostridia</taxon>
        <taxon>Lachnospirales</taxon>
        <taxon>Lachnospiraceae</taxon>
        <taxon>Agathobacter</taxon>
    </lineage>
</organism>
<dbReference type="RefSeq" id="WP_081023661.1">
    <property type="nucleotide sequence ID" value="NZ_CVRQ01000012.1"/>
</dbReference>
<evidence type="ECO:0000313" key="1">
    <source>
        <dbReference type="EMBL" id="CRL34772.1"/>
    </source>
</evidence>
<dbReference type="SUPFAM" id="SSF101386">
    <property type="entry name" value="all-alpha NTP pyrophosphatases"/>
    <property type="match status" value="1"/>
</dbReference>